<evidence type="ECO:0000313" key="3">
    <source>
        <dbReference type="Proteomes" id="UP001174136"/>
    </source>
</evidence>
<evidence type="ECO:0000313" key="2">
    <source>
        <dbReference type="EMBL" id="KAK0137890.1"/>
    </source>
</evidence>
<dbReference type="PANTHER" id="PTHR31025">
    <property type="entry name" value="SI:CH211-196P9.1-RELATED"/>
    <property type="match status" value="1"/>
</dbReference>
<dbReference type="Proteomes" id="UP001174136">
    <property type="component" value="Unassembled WGS sequence"/>
</dbReference>
<evidence type="ECO:0000256" key="1">
    <source>
        <dbReference type="SAM" id="MobiDB-lite"/>
    </source>
</evidence>
<dbReference type="AlphaFoldDB" id="A0AA47MD16"/>
<accession>A0AA47MD16</accession>
<feature type="compositionally biased region" description="Low complexity" evidence="1">
    <location>
        <begin position="85"/>
        <end position="105"/>
    </location>
</feature>
<dbReference type="EMBL" id="JAOPHQ010004844">
    <property type="protein sequence ID" value="KAK0137890.1"/>
    <property type="molecule type" value="Genomic_DNA"/>
</dbReference>
<gene>
    <name evidence="2" type="primary">SAMD3_7</name>
    <name evidence="2" type="ORF">N1851_025900</name>
</gene>
<keyword evidence="3" id="KW-1185">Reference proteome</keyword>
<proteinExistence type="predicted"/>
<feature type="region of interest" description="Disordered" evidence="1">
    <location>
        <begin position="82"/>
        <end position="117"/>
    </location>
</feature>
<protein>
    <submittedName>
        <fullName evidence="2">Sterile alpha motif domain-containing protein 3</fullName>
    </submittedName>
</protein>
<sequence length="516" mass="58772">MLLRVIISPNNITKLRLQDLPHSVQSLKEILQDQLKLKEGFILQYEDPEFGNQLCNLTDISEIPPEKTTLRVLYEASPDPDEADLSLSSLDTASLPSSSNSPRTSVGPSPGRRSSLWPSPFPVPNFSYDVELRLQKGNDVYKDRGTLLNITRDIKSEVLDKIAQAVFEVTAYPDRSEIDSVAMALVNKHPCLREPGSGNGWNGWRMSIAFKIGNYRQKLRNAGCEEVKVNERRGSHEEGWPGLKKAKRAEVNFLPDHPAGQSEDTLEKDREALTVEMEKRNPDMTFINAAMDRTFSLRRKEIIDQEPHVDLVKHRWPALFMEYQVNCEFQRITMVALQRTFLKALETHTPKLLKMYRTRTAHFGEEMQTLLDSLDKETSDISEHRRTVALRGLPLFVRDYGAERILRTCLNTDPEEAYTKDVRMAVLTVVEDDGGAGASASPHIEDFAIVLEENVVIHNIRNFPNAFALFFGLLYALNFQYPKELKYTCEVIQKVFLSLGDDCSARVQSFKNKLLR</sequence>
<reference evidence="2" key="1">
    <citation type="journal article" date="2023" name="Front. Mar. Sci.">
        <title>A new Merluccius polli reference genome to investigate the effects of global change in West African waters.</title>
        <authorList>
            <person name="Mateo J.L."/>
            <person name="Blanco-Fernandez C."/>
            <person name="Garcia-Vazquez E."/>
            <person name="Machado-Schiaffino G."/>
        </authorList>
    </citation>
    <scope>NUCLEOTIDE SEQUENCE</scope>
    <source>
        <strain evidence="2">C29</strain>
        <tissue evidence="2">Fin</tissue>
    </source>
</reference>
<name>A0AA47MD16_MERPO</name>
<organism evidence="2 3">
    <name type="scientific">Merluccius polli</name>
    <name type="common">Benguela hake</name>
    <name type="synonym">Merluccius cadenati</name>
    <dbReference type="NCBI Taxonomy" id="89951"/>
    <lineage>
        <taxon>Eukaryota</taxon>
        <taxon>Metazoa</taxon>
        <taxon>Chordata</taxon>
        <taxon>Craniata</taxon>
        <taxon>Vertebrata</taxon>
        <taxon>Euteleostomi</taxon>
        <taxon>Actinopterygii</taxon>
        <taxon>Neopterygii</taxon>
        <taxon>Teleostei</taxon>
        <taxon>Neoteleostei</taxon>
        <taxon>Acanthomorphata</taxon>
        <taxon>Zeiogadaria</taxon>
        <taxon>Gadariae</taxon>
        <taxon>Gadiformes</taxon>
        <taxon>Gadoidei</taxon>
        <taxon>Merlucciidae</taxon>
        <taxon>Merluccius</taxon>
    </lineage>
</organism>
<dbReference type="PANTHER" id="PTHR31025:SF27">
    <property type="entry name" value="SI:CH211-193K19.2-RELATED"/>
    <property type="match status" value="1"/>
</dbReference>
<comment type="caution">
    <text evidence="2">The sequence shown here is derived from an EMBL/GenBank/DDBJ whole genome shotgun (WGS) entry which is preliminary data.</text>
</comment>